<dbReference type="GO" id="GO:0008146">
    <property type="term" value="F:sulfotransferase activity"/>
    <property type="evidence" value="ECO:0007669"/>
    <property type="project" value="InterPro"/>
</dbReference>
<evidence type="ECO:0000313" key="5">
    <source>
        <dbReference type="Ensembl" id="ENSEBUP00000000064.1"/>
    </source>
</evidence>
<dbReference type="OMA" id="QHESPRT"/>
<evidence type="ECO:0000256" key="1">
    <source>
        <dbReference type="ARBA" id="ARBA00005771"/>
    </source>
</evidence>
<organism evidence="5 6">
    <name type="scientific">Eptatretus burgeri</name>
    <name type="common">Inshore hagfish</name>
    <dbReference type="NCBI Taxonomy" id="7764"/>
    <lineage>
        <taxon>Eukaryota</taxon>
        <taxon>Metazoa</taxon>
        <taxon>Chordata</taxon>
        <taxon>Craniata</taxon>
        <taxon>Vertebrata</taxon>
        <taxon>Cyclostomata</taxon>
        <taxon>Myxini</taxon>
        <taxon>Myxiniformes</taxon>
        <taxon>Myxinidae</taxon>
        <taxon>Eptatretinae</taxon>
        <taxon>Eptatretus</taxon>
    </lineage>
</organism>
<dbReference type="Gene3D" id="3.40.50.300">
    <property type="entry name" value="P-loop containing nucleotide triphosphate hydrolases"/>
    <property type="match status" value="1"/>
</dbReference>
<evidence type="ECO:0000256" key="2">
    <source>
        <dbReference type="ARBA" id="ARBA00022679"/>
    </source>
</evidence>
<dbReference type="Ensembl" id="ENSEBUT00000000353.1">
    <property type="protein sequence ID" value="ENSEBUP00000000064.1"/>
    <property type="gene ID" value="ENSEBUG00000000339.1"/>
</dbReference>
<keyword evidence="2 3" id="KW-0808">Transferase</keyword>
<keyword evidence="6" id="KW-1185">Reference proteome</keyword>
<proteinExistence type="inferred from homology"/>
<dbReference type="EC" id="2.8.2.-" evidence="3"/>
<feature type="domain" description="Sulfotransferase" evidence="4">
    <location>
        <begin position="45"/>
        <end position="166"/>
    </location>
</feature>
<dbReference type="Pfam" id="PF00685">
    <property type="entry name" value="Sulfotransfer_1"/>
    <property type="match status" value="1"/>
</dbReference>
<comment type="similarity">
    <text evidence="1 3">Belongs to the sulfotransferase 1 family.</text>
</comment>
<evidence type="ECO:0000256" key="3">
    <source>
        <dbReference type="RuleBase" id="RU361155"/>
    </source>
</evidence>
<dbReference type="InterPro" id="IPR027417">
    <property type="entry name" value="P-loop_NTPase"/>
</dbReference>
<evidence type="ECO:0000259" key="4">
    <source>
        <dbReference type="Pfam" id="PF00685"/>
    </source>
</evidence>
<reference evidence="5" key="2">
    <citation type="submission" date="2025-09" db="UniProtKB">
        <authorList>
            <consortium name="Ensembl"/>
        </authorList>
    </citation>
    <scope>IDENTIFICATION</scope>
</reference>
<dbReference type="InterPro" id="IPR000863">
    <property type="entry name" value="Sulfotransferase_dom"/>
</dbReference>
<protein>
    <recommendedName>
        <fullName evidence="3">Sulfotransferase</fullName>
        <ecNumber evidence="3">2.8.2.-</ecNumber>
    </recommendedName>
</protein>
<evidence type="ECO:0000313" key="6">
    <source>
        <dbReference type="Proteomes" id="UP000694388"/>
    </source>
</evidence>
<name>A0A8C4MZ89_EPTBU</name>
<accession>A0A8C4MZ89</accession>
<reference evidence="5" key="1">
    <citation type="submission" date="2025-08" db="UniProtKB">
        <authorList>
            <consortium name="Ensembl"/>
        </authorList>
    </citation>
    <scope>IDENTIFICATION</scope>
</reference>
<dbReference type="GeneTree" id="ENSGT00940000164900"/>
<dbReference type="SUPFAM" id="SSF52540">
    <property type="entry name" value="P-loop containing nucleoside triphosphate hydrolases"/>
    <property type="match status" value="1"/>
</dbReference>
<dbReference type="Proteomes" id="UP000694388">
    <property type="component" value="Unplaced"/>
</dbReference>
<sequence>MRVIVAMENLPTPFPLLDHPELLVPMHMHTEESLDYARNFPIQDGDIFNVTFPKSGTTWMQEILTLVTSNGDLSQVKTRPSWERVPWLEQNTAKEFLEKRAAPRLISTHLPYEYAPAQLSKGRGKVIYTARNPKDITISYYYFSKFVKFLEDPGDFKDFTNKMIYGTGETRLRAGLEVGGGRGLECFDRGLQM</sequence>
<dbReference type="AlphaFoldDB" id="A0A8C4MZ89"/>
<dbReference type="PANTHER" id="PTHR11783">
    <property type="entry name" value="SULFOTRANSFERASE SULT"/>
    <property type="match status" value="1"/>
</dbReference>